<sequence>MINLKQLFAICLFLVFCTGLHAQDKVPQWGVFELTLKGSDAGDPFINTVLVGEFRHGNEVFRPEGFYDGDGIYKIRFMPDKQGEWTYSVTSNHAELDKKHGSFTCTAADKNVHGPVVVSHKYHFAYADSTAYTPFGTTIYEWAFQNQETQNETIQTLKSSPFNKVRMLAIPPFKGGYVDGPDKLTVFPFVGTSKENFDFSRFNPEFFRRLEKNIKQLEEIGVESDLILFRPYDGGKWGFDKMDDETNIRFLKYMVARFAAFHNIWWSLCNENSFIRQLTDEDWDRYFQVVQKADPYGHLRSIHNADRIYDYTKPWVTHVSLQYYNVAKAPFGSSLLRDIYRKPIVNDEINYEGNIERRWGQLTGEEMTFRFWNVYIGGGFATHGETTSTGWIGKGGKLNGQSPARIAFLKKIVEAGPQEGLTPIDHFYSPNLAGKAGEYYLLYFGKDTPATWDFKLPKEALTDGMKFKVDVIDTWNMTITPVNKTFEIKKSDNYSFSDKSAPVKLTGKPYMALRITRVDGGKTPTKPQKKQNELNEDLN</sequence>
<dbReference type="Pfam" id="PF16586">
    <property type="entry name" value="DUF5060"/>
    <property type="match status" value="1"/>
</dbReference>
<dbReference type="Gene3D" id="2.60.40.3950">
    <property type="match status" value="1"/>
</dbReference>
<name>A0A2T5JFV6_9SPHI</name>
<dbReference type="EMBL" id="QAOQ01000001">
    <property type="protein sequence ID" value="PTR01307.1"/>
    <property type="molecule type" value="Genomic_DNA"/>
</dbReference>
<dbReference type="InterPro" id="IPR013783">
    <property type="entry name" value="Ig-like_fold"/>
</dbReference>
<feature type="signal peptide" evidence="2">
    <location>
        <begin position="1"/>
        <end position="22"/>
    </location>
</feature>
<reference evidence="6 7" key="1">
    <citation type="submission" date="2018-04" db="EMBL/GenBank/DDBJ databases">
        <title>Genomic Encyclopedia of Archaeal and Bacterial Type Strains, Phase II (KMG-II): from individual species to whole genera.</title>
        <authorList>
            <person name="Goeker M."/>
        </authorList>
    </citation>
    <scope>NUCLEOTIDE SEQUENCE [LARGE SCALE GENOMIC DNA]</scope>
    <source>
        <strain evidence="6 7">DSM 26809</strain>
    </source>
</reference>
<feature type="domain" description="Apiosidase-like catalytic" evidence="3">
    <location>
        <begin position="195"/>
        <end position="376"/>
    </location>
</feature>
<evidence type="ECO:0000259" key="5">
    <source>
        <dbReference type="Pfam" id="PF18310"/>
    </source>
</evidence>
<comment type="caution">
    <text evidence="6">The sequence shown here is derived from an EMBL/GenBank/DDBJ whole genome shotgun (WGS) entry which is preliminary data.</text>
</comment>
<feature type="chain" id="PRO_5015600575" evidence="2">
    <location>
        <begin position="23"/>
        <end position="539"/>
    </location>
</feature>
<dbReference type="InterPro" id="IPR017853">
    <property type="entry name" value="GH"/>
</dbReference>
<protein>
    <submittedName>
        <fullName evidence="6">Uncharacterized protein DUF4038</fullName>
    </submittedName>
</protein>
<evidence type="ECO:0000259" key="3">
    <source>
        <dbReference type="Pfam" id="PF13204"/>
    </source>
</evidence>
<dbReference type="InterPro" id="IPR025277">
    <property type="entry name" value="Apiosidase-like_cat_dom"/>
</dbReference>
<keyword evidence="7" id="KW-1185">Reference proteome</keyword>
<evidence type="ECO:0000313" key="7">
    <source>
        <dbReference type="Proteomes" id="UP000244168"/>
    </source>
</evidence>
<proteinExistence type="predicted"/>
<dbReference type="AlphaFoldDB" id="A0A2T5JFV6"/>
<dbReference type="InterPro" id="IPR032260">
    <property type="entry name" value="DUF5060"/>
</dbReference>
<feature type="domain" description="DUF5605" evidence="5">
    <location>
        <begin position="432"/>
        <end position="516"/>
    </location>
</feature>
<dbReference type="Proteomes" id="UP000244168">
    <property type="component" value="Unassembled WGS sequence"/>
</dbReference>
<dbReference type="Pfam" id="PF18310">
    <property type="entry name" value="DUF5605"/>
    <property type="match status" value="1"/>
</dbReference>
<feature type="region of interest" description="Disordered" evidence="1">
    <location>
        <begin position="517"/>
        <end position="539"/>
    </location>
</feature>
<evidence type="ECO:0000256" key="1">
    <source>
        <dbReference type="SAM" id="MobiDB-lite"/>
    </source>
</evidence>
<dbReference type="PANTHER" id="PTHR37836">
    <property type="entry name" value="LMO1036 PROTEIN"/>
    <property type="match status" value="1"/>
</dbReference>
<dbReference type="Gene3D" id="3.20.20.80">
    <property type="entry name" value="Glycosidases"/>
    <property type="match status" value="1"/>
</dbReference>
<dbReference type="OrthoDB" id="253051at2"/>
<dbReference type="SUPFAM" id="SSF51445">
    <property type="entry name" value="(Trans)glycosidases"/>
    <property type="match status" value="1"/>
</dbReference>
<gene>
    <name evidence="6" type="ORF">C8P68_101541</name>
</gene>
<evidence type="ECO:0000256" key="2">
    <source>
        <dbReference type="SAM" id="SignalP"/>
    </source>
</evidence>
<keyword evidence="2" id="KW-0732">Signal</keyword>
<organism evidence="6 7">
    <name type="scientific">Mucilaginibacter yixingensis</name>
    <dbReference type="NCBI Taxonomy" id="1295612"/>
    <lineage>
        <taxon>Bacteria</taxon>
        <taxon>Pseudomonadati</taxon>
        <taxon>Bacteroidota</taxon>
        <taxon>Sphingobacteriia</taxon>
        <taxon>Sphingobacteriales</taxon>
        <taxon>Sphingobacteriaceae</taxon>
        <taxon>Mucilaginibacter</taxon>
    </lineage>
</organism>
<evidence type="ECO:0000259" key="4">
    <source>
        <dbReference type="Pfam" id="PF16586"/>
    </source>
</evidence>
<dbReference type="Gene3D" id="2.60.40.10">
    <property type="entry name" value="Immunoglobulins"/>
    <property type="match status" value="1"/>
</dbReference>
<accession>A0A2T5JFV6</accession>
<dbReference type="RefSeq" id="WP_107826708.1">
    <property type="nucleotide sequence ID" value="NZ_CP160205.1"/>
</dbReference>
<dbReference type="Pfam" id="PF13204">
    <property type="entry name" value="Apiosidase"/>
    <property type="match status" value="1"/>
</dbReference>
<dbReference type="PANTHER" id="PTHR37836:SF2">
    <property type="entry name" value="DUF4038 DOMAIN-CONTAINING PROTEIN"/>
    <property type="match status" value="1"/>
</dbReference>
<evidence type="ECO:0000313" key="6">
    <source>
        <dbReference type="EMBL" id="PTR01307.1"/>
    </source>
</evidence>
<feature type="domain" description="DUF5060" evidence="4">
    <location>
        <begin position="25"/>
        <end position="92"/>
    </location>
</feature>
<dbReference type="InterPro" id="IPR041239">
    <property type="entry name" value="DUF5605"/>
</dbReference>